<dbReference type="Pfam" id="PF00528">
    <property type="entry name" value="BPD_transp_1"/>
    <property type="match status" value="1"/>
</dbReference>
<feature type="transmembrane region" description="Helical" evidence="7">
    <location>
        <begin position="12"/>
        <end position="33"/>
    </location>
</feature>
<protein>
    <submittedName>
        <fullName evidence="9">Carbohydrate ABC transporter permease</fullName>
    </submittedName>
</protein>
<feature type="transmembrane region" description="Helical" evidence="7">
    <location>
        <begin position="139"/>
        <end position="162"/>
    </location>
</feature>
<feature type="transmembrane region" description="Helical" evidence="7">
    <location>
        <begin position="241"/>
        <end position="262"/>
    </location>
</feature>
<evidence type="ECO:0000256" key="6">
    <source>
        <dbReference type="ARBA" id="ARBA00023136"/>
    </source>
</evidence>
<dbReference type="PANTHER" id="PTHR43744">
    <property type="entry name" value="ABC TRANSPORTER PERMEASE PROTEIN MG189-RELATED-RELATED"/>
    <property type="match status" value="1"/>
</dbReference>
<dbReference type="PROSITE" id="PS50928">
    <property type="entry name" value="ABC_TM1"/>
    <property type="match status" value="1"/>
</dbReference>
<keyword evidence="2 7" id="KW-0813">Transport</keyword>
<evidence type="ECO:0000256" key="7">
    <source>
        <dbReference type="RuleBase" id="RU363032"/>
    </source>
</evidence>
<name>A0A8J6P2P7_9FIRM</name>
<dbReference type="SUPFAM" id="SSF161098">
    <property type="entry name" value="MetI-like"/>
    <property type="match status" value="1"/>
</dbReference>
<evidence type="ECO:0000256" key="1">
    <source>
        <dbReference type="ARBA" id="ARBA00004651"/>
    </source>
</evidence>
<evidence type="ECO:0000256" key="2">
    <source>
        <dbReference type="ARBA" id="ARBA00022448"/>
    </source>
</evidence>
<keyword evidence="6 7" id="KW-0472">Membrane</keyword>
<keyword evidence="5 7" id="KW-1133">Transmembrane helix</keyword>
<dbReference type="AlphaFoldDB" id="A0A8J6P2P7"/>
<accession>A0A8J6P2P7</accession>
<dbReference type="Gene3D" id="1.10.3720.10">
    <property type="entry name" value="MetI-like"/>
    <property type="match status" value="1"/>
</dbReference>
<evidence type="ECO:0000256" key="5">
    <source>
        <dbReference type="ARBA" id="ARBA00022989"/>
    </source>
</evidence>
<feature type="transmembrane region" description="Helical" evidence="7">
    <location>
        <begin position="70"/>
        <end position="94"/>
    </location>
</feature>
<comment type="caution">
    <text evidence="9">The sequence shown here is derived from an EMBL/GenBank/DDBJ whole genome shotgun (WGS) entry which is preliminary data.</text>
</comment>
<dbReference type="InterPro" id="IPR000515">
    <property type="entry name" value="MetI-like"/>
</dbReference>
<evidence type="ECO:0000313" key="10">
    <source>
        <dbReference type="Proteomes" id="UP000632659"/>
    </source>
</evidence>
<evidence type="ECO:0000259" key="8">
    <source>
        <dbReference type="PROSITE" id="PS50928"/>
    </source>
</evidence>
<feature type="transmembrane region" description="Helical" evidence="7">
    <location>
        <begin position="106"/>
        <end position="127"/>
    </location>
</feature>
<dbReference type="EMBL" id="JACRTL010000008">
    <property type="protein sequence ID" value="MBC8611811.1"/>
    <property type="molecule type" value="Genomic_DNA"/>
</dbReference>
<dbReference type="PANTHER" id="PTHR43744:SF3">
    <property type="entry name" value="LACTOSE TRANSPORT SYSTEM PERMEASE PROTEIN LACG"/>
    <property type="match status" value="1"/>
</dbReference>
<dbReference type="GO" id="GO:0005886">
    <property type="term" value="C:plasma membrane"/>
    <property type="evidence" value="ECO:0007669"/>
    <property type="project" value="UniProtKB-SubCell"/>
</dbReference>
<dbReference type="CDD" id="cd06261">
    <property type="entry name" value="TM_PBP2"/>
    <property type="match status" value="1"/>
</dbReference>
<comment type="similarity">
    <text evidence="7">Belongs to the binding-protein-dependent transport system permease family.</text>
</comment>
<dbReference type="RefSeq" id="WP_093989850.1">
    <property type="nucleotide sequence ID" value="NZ_FYDD01000004.1"/>
</dbReference>
<proteinExistence type="inferred from homology"/>
<dbReference type="Proteomes" id="UP000632659">
    <property type="component" value="Unassembled WGS sequence"/>
</dbReference>
<evidence type="ECO:0000256" key="4">
    <source>
        <dbReference type="ARBA" id="ARBA00022692"/>
    </source>
</evidence>
<comment type="subcellular location">
    <subcellularLocation>
        <location evidence="1 7">Cell membrane</location>
        <topology evidence="1 7">Multi-pass membrane protein</topology>
    </subcellularLocation>
</comment>
<evidence type="ECO:0000256" key="3">
    <source>
        <dbReference type="ARBA" id="ARBA00022475"/>
    </source>
</evidence>
<feature type="domain" description="ABC transmembrane type-1" evidence="8">
    <location>
        <begin position="71"/>
        <end position="262"/>
    </location>
</feature>
<reference evidence="9" key="1">
    <citation type="submission" date="2020-08" db="EMBL/GenBank/DDBJ databases">
        <title>Genome public.</title>
        <authorList>
            <person name="Liu C."/>
            <person name="Sun Q."/>
        </authorList>
    </citation>
    <scope>NUCLEOTIDE SEQUENCE</scope>
    <source>
        <strain evidence="9">NSJ-15</strain>
    </source>
</reference>
<gene>
    <name evidence="9" type="ORF">H8702_11990</name>
</gene>
<evidence type="ECO:0000313" key="9">
    <source>
        <dbReference type="EMBL" id="MBC8611811.1"/>
    </source>
</evidence>
<dbReference type="InterPro" id="IPR035906">
    <property type="entry name" value="MetI-like_sf"/>
</dbReference>
<sequence length="277" mass="30865">MKVCKKILVKILIFFFLAVTLLVTLGPFLWVLFASFQTNKEILDFTLGFPSGVQIKNYTTAFQLAPIVRYYFNSIFVTFFGVTINLIAMGMAAYVLSRFQFRGQNLIRLLFSMGLLIPGAALLLPLYTSVSAVGLYDSMWGLIIVYVGFGIPQSLFIISSYYKTIPKEMEESAYLDGAGFVRTYITIIMPLARPSFATAGVMQFLLCWNEFQFALTLTTGDRSRTLPIALYYFKSSFASDYGAMFAAIVLVSLPSIIVYIILQKYVVTGMVAGAVKG</sequence>
<keyword evidence="4 7" id="KW-0812">Transmembrane</keyword>
<keyword evidence="10" id="KW-1185">Reference proteome</keyword>
<keyword evidence="3" id="KW-1003">Cell membrane</keyword>
<dbReference type="OrthoDB" id="153186at2"/>
<organism evidence="9 10">
    <name type="scientific">Massiliimalia timonensis</name>
    <dbReference type="NCBI Taxonomy" id="1987501"/>
    <lineage>
        <taxon>Bacteria</taxon>
        <taxon>Bacillati</taxon>
        <taxon>Bacillota</taxon>
        <taxon>Clostridia</taxon>
        <taxon>Eubacteriales</taxon>
        <taxon>Oscillospiraceae</taxon>
        <taxon>Massiliimalia</taxon>
    </lineage>
</organism>
<dbReference type="GO" id="GO:0055085">
    <property type="term" value="P:transmembrane transport"/>
    <property type="evidence" value="ECO:0007669"/>
    <property type="project" value="InterPro"/>
</dbReference>